<evidence type="ECO:0000313" key="2">
    <source>
        <dbReference type="Proteomes" id="UP000244722"/>
    </source>
</evidence>
<protein>
    <submittedName>
        <fullName evidence="1">Uncharacterized protein</fullName>
    </submittedName>
</protein>
<comment type="caution">
    <text evidence="1">The sequence shown here is derived from an EMBL/GenBank/DDBJ whole genome shotgun (WGS) entry which is preliminary data.</text>
</comment>
<keyword evidence="2" id="KW-1185">Reference proteome</keyword>
<dbReference type="AlphaFoldDB" id="A0A2T6ZVU3"/>
<sequence length="77" mass="8541">MVSSPEAEEEGRLDELWKLGILRSEDARALVIPPGEIRWMESALEYLRVWQSGLDGGRSAGVMGGDAKACIAKIRRR</sequence>
<organism evidence="1 2">
    <name type="scientific">Tuber borchii</name>
    <name type="common">White truffle</name>
    <dbReference type="NCBI Taxonomy" id="42251"/>
    <lineage>
        <taxon>Eukaryota</taxon>
        <taxon>Fungi</taxon>
        <taxon>Dikarya</taxon>
        <taxon>Ascomycota</taxon>
        <taxon>Pezizomycotina</taxon>
        <taxon>Pezizomycetes</taxon>
        <taxon>Pezizales</taxon>
        <taxon>Tuberaceae</taxon>
        <taxon>Tuber</taxon>
    </lineage>
</organism>
<proteinExistence type="predicted"/>
<dbReference type="Proteomes" id="UP000244722">
    <property type="component" value="Unassembled WGS sequence"/>
</dbReference>
<dbReference type="EMBL" id="NESQ01000087">
    <property type="protein sequence ID" value="PUU79592.1"/>
    <property type="molecule type" value="Genomic_DNA"/>
</dbReference>
<gene>
    <name evidence="1" type="ORF">B9Z19DRAFT_1081310</name>
</gene>
<reference evidence="1 2" key="1">
    <citation type="submission" date="2017-04" db="EMBL/GenBank/DDBJ databases">
        <title>Draft genome sequence of Tuber borchii Vittad., a whitish edible truffle.</title>
        <authorList>
            <consortium name="DOE Joint Genome Institute"/>
            <person name="Murat C."/>
            <person name="Kuo A."/>
            <person name="Barry K.W."/>
            <person name="Clum A."/>
            <person name="Dockter R.B."/>
            <person name="Fauchery L."/>
            <person name="Iotti M."/>
            <person name="Kohler A."/>
            <person name="Labutti K."/>
            <person name="Lindquist E.A."/>
            <person name="Lipzen A."/>
            <person name="Ohm R.A."/>
            <person name="Wang M."/>
            <person name="Grigoriev I.V."/>
            <person name="Zambonelli A."/>
            <person name="Martin F.M."/>
        </authorList>
    </citation>
    <scope>NUCLEOTIDE SEQUENCE [LARGE SCALE GENOMIC DNA]</scope>
    <source>
        <strain evidence="1 2">Tbo3840</strain>
    </source>
</reference>
<name>A0A2T6ZVU3_TUBBO</name>
<accession>A0A2T6ZVU3</accession>
<evidence type="ECO:0000313" key="1">
    <source>
        <dbReference type="EMBL" id="PUU79592.1"/>
    </source>
</evidence>